<feature type="region of interest" description="Disordered" evidence="1">
    <location>
        <begin position="1163"/>
        <end position="1203"/>
    </location>
</feature>
<feature type="region of interest" description="Disordered" evidence="1">
    <location>
        <begin position="630"/>
        <end position="899"/>
    </location>
</feature>
<protein>
    <submittedName>
        <fullName evidence="3">Collagen alpha-1(I) chain-like</fullName>
    </submittedName>
</protein>
<gene>
    <name evidence="3" type="primary">LOC121100185</name>
</gene>
<dbReference type="RefSeq" id="XP_040476350.1">
    <property type="nucleotide sequence ID" value="XM_040620416.1"/>
</dbReference>
<feature type="compositionally biased region" description="Basic residues" evidence="1">
    <location>
        <begin position="313"/>
        <end position="325"/>
    </location>
</feature>
<feature type="compositionally biased region" description="Basic and acidic residues" evidence="1">
    <location>
        <begin position="454"/>
        <end position="468"/>
    </location>
</feature>
<feature type="compositionally biased region" description="Basic and acidic residues" evidence="1">
    <location>
        <begin position="820"/>
        <end position="833"/>
    </location>
</feature>
<feature type="compositionally biased region" description="Low complexity" evidence="1">
    <location>
        <begin position="362"/>
        <end position="372"/>
    </location>
</feature>
<dbReference type="Proteomes" id="UP000261680">
    <property type="component" value="Unplaced"/>
</dbReference>
<feature type="compositionally biased region" description="Low complexity" evidence="1">
    <location>
        <begin position="806"/>
        <end position="819"/>
    </location>
</feature>
<feature type="region of interest" description="Disordered" evidence="1">
    <location>
        <begin position="153"/>
        <end position="174"/>
    </location>
</feature>
<accession>A0A8M1F2P4</accession>
<feature type="compositionally biased region" description="Low complexity" evidence="1">
    <location>
        <begin position="940"/>
        <end position="950"/>
    </location>
</feature>
<evidence type="ECO:0000256" key="1">
    <source>
        <dbReference type="SAM" id="MobiDB-lite"/>
    </source>
</evidence>
<feature type="compositionally biased region" description="Low complexity" evidence="1">
    <location>
        <begin position="774"/>
        <end position="799"/>
    </location>
</feature>
<name>A0A8M1F2P4_URSMA</name>
<feature type="compositionally biased region" description="Basic and acidic residues" evidence="1">
    <location>
        <begin position="396"/>
        <end position="409"/>
    </location>
</feature>
<feature type="region of interest" description="Disordered" evidence="1">
    <location>
        <begin position="28"/>
        <end position="121"/>
    </location>
</feature>
<feature type="compositionally biased region" description="Basic and acidic residues" evidence="1">
    <location>
        <begin position="1249"/>
        <end position="1261"/>
    </location>
</feature>
<feature type="compositionally biased region" description="Basic and acidic residues" evidence="1">
    <location>
        <begin position="723"/>
        <end position="738"/>
    </location>
</feature>
<feature type="compositionally biased region" description="Basic residues" evidence="1">
    <location>
        <begin position="739"/>
        <end position="751"/>
    </location>
</feature>
<sequence>MKHMSWHRGVKLSHRRFARAAAVAAAAKEAREARPALRPGRPQQESSRAVPSAQAKPGAGSTLCTRRRRGDAKRTAPAERPGSRGGGRGACSLRLGARTLRLSGTGSGDEPGAKPLRAPLALHPGRPAWRRAAAACLRERLGPSADSSFAGAEIAKGSRRIGRSESPGLDELRTSGLSVPRASAGDLFAKWRWSRGGQCWNEAAPPAPTLLARGPGRGRGDTPCRRGRFSKPSYRKPSGSPGGDWLPAARNPLSGAGCQPSACPGVQPASPRAPGDRSAPAAASAAAAAAAGSGRGTRAEGERERTARERREGRKRVITRGRRGPARLQSSSGAVRHPGAGIAAKSEHAAARAAAVAAAAKEARGGSARSSAPGRPQARPSARTTSRLASSPAARELPRRAERPGEARRREHALHQTPGRGTPPSARLRRSARAAAAAGERGVFPAPRSPHAASQRDRERGRARREAPEGASGPSTRAGRPGDALQPACPCGSSLGARSARPPPRLPRRANFPGENPSGLSCGAAALSPGPQKLLRGRGRKGLRWSSVRPAALNPNPALSHSGGRCPGPSADSSFAGAEIAKGSRRIGRSESPGLDELRTSGLSVPRASAGDLFAKWRWSRGGQCWNEAAPPAPTLLARGPGRGRGDTPCRRGRFSKPSYRKPSGSPGGDWLPAARNPLSGAGCQPSACPGVQPASPRAPGDRSAPAAASAAAAAAAGSGRGTRAEGERERTARERREGRKRVITRGRRGPARLQSSSGAVRHPGAGIAAKSTRQPPALLLSPPQPRRLGSSARSSAPGRPRRASARTTSRLASSPAARELPRRAERPGEARRREHALHQTPGRGRQAHGSGGAPRQPRRRGGACSLRLGARTLRLSGTGSGDEPARSPEGASGPPPGPAGLATRCTACLRGWPRCALCAAASAPASARKLPAKTLRPLLRGRRALPGPRNCTPLPPQPRPTENMAPSNVVPRSPQGIEMPSPQNPPAPSERKLLSGPRKERAPLVQCEASGINQILLSRTRAGAAQVPSRQQFCWCRDCQGVVESAGLRVRDWTSSTSGLSVPRASAGDLFAKWRWSRGGQCWNEATRPRQLSWRGPAGAEGTLHAGGAAFQNPVTGTSGSPGGDTLVARNPLSQAPAASLFANRCAQSACPECSRRVPRAPATARSRSRLSRCRRRRWLARNKSRGRARAHGPRAPGGQGKRVITRDAAPRLQSSSGAVRHPGGPTRAPSGLYRAAWCWEGLRGEATRRPSCRGEKGAKSDPAPPELGLSYEEIREGGGDTASMEWGPWDRRALPRTTGHRGAVRRVSDQRTVAGCGVLP</sequence>
<evidence type="ECO:0000313" key="2">
    <source>
        <dbReference type="Proteomes" id="UP000261680"/>
    </source>
</evidence>
<dbReference type="KEGG" id="umr:121100185"/>
<evidence type="ECO:0000313" key="3">
    <source>
        <dbReference type="RefSeq" id="XP_040476350.1"/>
    </source>
</evidence>
<proteinExistence type="predicted"/>
<feature type="compositionally biased region" description="Low complexity" evidence="1">
    <location>
        <begin position="694"/>
        <end position="718"/>
    </location>
</feature>
<feature type="region of interest" description="Disordered" evidence="1">
    <location>
        <begin position="940"/>
        <end position="1000"/>
    </location>
</feature>
<feature type="compositionally biased region" description="Basic and acidic residues" evidence="1">
    <location>
        <begin position="990"/>
        <end position="1000"/>
    </location>
</feature>
<reference evidence="3" key="1">
    <citation type="submission" date="2025-08" db="UniProtKB">
        <authorList>
            <consortium name="RefSeq"/>
        </authorList>
    </citation>
    <scope>IDENTIFICATION</scope>
    <source>
        <tissue evidence="3">Whole blood</tissue>
    </source>
</reference>
<feature type="region of interest" description="Disordered" evidence="1">
    <location>
        <begin position="204"/>
        <end position="347"/>
    </location>
</feature>
<feature type="compositionally biased region" description="Basic and acidic residues" evidence="1">
    <location>
        <begin position="297"/>
        <end position="312"/>
    </location>
</feature>
<feature type="compositionally biased region" description="Low complexity" evidence="1">
    <location>
        <begin position="268"/>
        <end position="292"/>
    </location>
</feature>
<organism evidence="2 3">
    <name type="scientific">Ursus maritimus</name>
    <name type="common">Polar bear</name>
    <name type="synonym">Thalarctos maritimus</name>
    <dbReference type="NCBI Taxonomy" id="29073"/>
    <lineage>
        <taxon>Eukaryota</taxon>
        <taxon>Metazoa</taxon>
        <taxon>Chordata</taxon>
        <taxon>Craniata</taxon>
        <taxon>Vertebrata</taxon>
        <taxon>Euteleostomi</taxon>
        <taxon>Mammalia</taxon>
        <taxon>Eutheria</taxon>
        <taxon>Laurasiatheria</taxon>
        <taxon>Carnivora</taxon>
        <taxon>Caniformia</taxon>
        <taxon>Ursidae</taxon>
        <taxon>Ursus</taxon>
    </lineage>
</organism>
<dbReference type="GeneID" id="121100185"/>
<feature type="compositionally biased region" description="Basic residues" evidence="1">
    <location>
        <begin position="1168"/>
        <end position="1194"/>
    </location>
</feature>
<feature type="region of interest" description="Disordered" evidence="1">
    <location>
        <begin position="362"/>
        <end position="601"/>
    </location>
</feature>
<keyword evidence="2" id="KW-1185">Reference proteome</keyword>
<feature type="region of interest" description="Disordered" evidence="1">
    <location>
        <begin position="1249"/>
        <end position="1308"/>
    </location>
</feature>